<keyword evidence="1" id="KW-0472">Membrane</keyword>
<feature type="transmembrane region" description="Helical" evidence="1">
    <location>
        <begin position="99"/>
        <end position="117"/>
    </location>
</feature>
<name>A0ABU8W6J2_9BURK</name>
<dbReference type="Proteomes" id="UP001363010">
    <property type="component" value="Unassembled WGS sequence"/>
</dbReference>
<keyword evidence="1" id="KW-0812">Transmembrane</keyword>
<reference evidence="2 3" key="1">
    <citation type="submission" date="2024-03" db="EMBL/GenBank/DDBJ databases">
        <title>Novel species of the genus Variovorax.</title>
        <authorList>
            <person name="Liu Q."/>
            <person name="Xin Y.-H."/>
        </authorList>
    </citation>
    <scope>NUCLEOTIDE SEQUENCE [LARGE SCALE GENOMIC DNA]</scope>
    <source>
        <strain evidence="2 3">KACC 18501</strain>
    </source>
</reference>
<organism evidence="2 3">
    <name type="scientific">Variovorax humicola</name>
    <dbReference type="NCBI Taxonomy" id="1769758"/>
    <lineage>
        <taxon>Bacteria</taxon>
        <taxon>Pseudomonadati</taxon>
        <taxon>Pseudomonadota</taxon>
        <taxon>Betaproteobacteria</taxon>
        <taxon>Burkholderiales</taxon>
        <taxon>Comamonadaceae</taxon>
        <taxon>Variovorax</taxon>
    </lineage>
</organism>
<feature type="transmembrane region" description="Helical" evidence="1">
    <location>
        <begin position="44"/>
        <end position="63"/>
    </location>
</feature>
<dbReference type="RefSeq" id="WP_340366033.1">
    <property type="nucleotide sequence ID" value="NZ_JBBKZV010000018.1"/>
</dbReference>
<evidence type="ECO:0000256" key="1">
    <source>
        <dbReference type="SAM" id="Phobius"/>
    </source>
</evidence>
<comment type="caution">
    <text evidence="2">The sequence shown here is derived from an EMBL/GenBank/DDBJ whole genome shotgun (WGS) entry which is preliminary data.</text>
</comment>
<evidence type="ECO:0000313" key="2">
    <source>
        <dbReference type="EMBL" id="MEJ8825007.1"/>
    </source>
</evidence>
<dbReference type="Pfam" id="PF14248">
    <property type="entry name" value="DUF4345"/>
    <property type="match status" value="1"/>
</dbReference>
<accession>A0ABU8W6J2</accession>
<gene>
    <name evidence="2" type="ORF">WKW80_23755</name>
</gene>
<evidence type="ECO:0000313" key="3">
    <source>
        <dbReference type="Proteomes" id="UP001363010"/>
    </source>
</evidence>
<dbReference type="EMBL" id="JBBKZV010000018">
    <property type="protein sequence ID" value="MEJ8825007.1"/>
    <property type="molecule type" value="Genomic_DNA"/>
</dbReference>
<keyword evidence="3" id="KW-1185">Reference proteome</keyword>
<sequence length="135" mass="14725">MKRALQSIVLVLSLLPLSVGTLGLLFGVEFYIPVEAANPNLDSQFRFASGWDVGLAFIIWWIVPQIERQTALFRIVSLAVFLGGLGRLAAWHFTGRPATAVVLVAVIELLVPALIPWQARLARQAELAAQPRAAP</sequence>
<dbReference type="InterPro" id="IPR025597">
    <property type="entry name" value="DUF4345"/>
</dbReference>
<feature type="transmembrane region" description="Helical" evidence="1">
    <location>
        <begin position="75"/>
        <end position="93"/>
    </location>
</feature>
<keyword evidence="1" id="KW-1133">Transmembrane helix</keyword>
<proteinExistence type="predicted"/>
<protein>
    <submittedName>
        <fullName evidence="2">DUF4345 domain-containing protein</fullName>
    </submittedName>
</protein>